<dbReference type="SUPFAM" id="SSF51905">
    <property type="entry name" value="FAD/NAD(P)-binding domain"/>
    <property type="match status" value="1"/>
</dbReference>
<dbReference type="EC" id="1.4.3.19" evidence="3"/>
<dbReference type="RefSeq" id="WP_039812051.1">
    <property type="nucleotide sequence ID" value="NZ_UGRY01000004.1"/>
</dbReference>
<dbReference type="OrthoDB" id="9806452at2"/>
<evidence type="ECO:0000313" key="3">
    <source>
        <dbReference type="EMBL" id="SUD47958.1"/>
    </source>
</evidence>
<dbReference type="GO" id="GO:0043799">
    <property type="term" value="F:glycine oxidase activity"/>
    <property type="evidence" value="ECO:0007669"/>
    <property type="project" value="UniProtKB-EC"/>
</dbReference>
<evidence type="ECO:0000256" key="1">
    <source>
        <dbReference type="ARBA" id="ARBA00023002"/>
    </source>
</evidence>
<protein>
    <submittedName>
        <fullName evidence="3">Glycine oxidase</fullName>
        <ecNumber evidence="3">1.4.3.19</ecNumber>
    </submittedName>
</protein>
<dbReference type="AlphaFoldDB" id="A0A379JHH0"/>
<dbReference type="Pfam" id="PF01266">
    <property type="entry name" value="DAO"/>
    <property type="match status" value="1"/>
</dbReference>
<dbReference type="PANTHER" id="PTHR13847:SF287">
    <property type="entry name" value="FAD-DEPENDENT OXIDOREDUCTASE DOMAIN-CONTAINING PROTEIN 1"/>
    <property type="match status" value="1"/>
</dbReference>
<evidence type="ECO:0000259" key="2">
    <source>
        <dbReference type="Pfam" id="PF01266"/>
    </source>
</evidence>
<keyword evidence="1 3" id="KW-0560">Oxidoreductase</keyword>
<dbReference type="PANTHER" id="PTHR13847">
    <property type="entry name" value="SARCOSINE DEHYDROGENASE-RELATED"/>
    <property type="match status" value="1"/>
</dbReference>
<dbReference type="Proteomes" id="UP000255467">
    <property type="component" value="Unassembled WGS sequence"/>
</dbReference>
<dbReference type="STRING" id="1406858.GCA_000710895_03899"/>
<name>A0A379JHH0_9NOCA</name>
<feature type="domain" description="FAD dependent oxidoreductase" evidence="2">
    <location>
        <begin position="9"/>
        <end position="341"/>
    </location>
</feature>
<keyword evidence="4" id="KW-1185">Reference proteome</keyword>
<sequence>MSGVPERTDALIIGGGVIGAAVAGQLAAAGVGTVLLERGALGSGASGTTAGVLRTYFPGNDLISGMAVRSLMAYHEFGARTGTDIGLRQTGFLVLFTEEHQVADFRRTHAAQRAAGVRVELVTATEAARLNPLVDPRTVLAAAWSPDAYACDPAAIVRGYAGAAQRAGALLHTDTPVTGIDPDGRVHTPAGSIRADTIVCAAGPWAGAVAAMAEVSLPVTTYPVELLLTAAPAEIPTLPMTLHPSGLRIRGWDDRILVGMGRPEPGEARAGWLDRVTRRLASTFPALAGNPLEPGWSGDLDVSPDGMAFLGRDPARPVVYAAGFSGQGLCQAPAAAELVRALVLGERPWTDPAPFTTDRCRAHTAG</sequence>
<dbReference type="GO" id="GO:0005737">
    <property type="term" value="C:cytoplasm"/>
    <property type="evidence" value="ECO:0007669"/>
    <property type="project" value="TreeGrafter"/>
</dbReference>
<gene>
    <name evidence="3" type="primary">thiO_2</name>
    <name evidence="3" type="ORF">NCTC1934_05284</name>
</gene>
<organism evidence="3 4">
    <name type="scientific">Nocardia otitidiscaviarum</name>
    <dbReference type="NCBI Taxonomy" id="1823"/>
    <lineage>
        <taxon>Bacteria</taxon>
        <taxon>Bacillati</taxon>
        <taxon>Actinomycetota</taxon>
        <taxon>Actinomycetes</taxon>
        <taxon>Mycobacteriales</taxon>
        <taxon>Nocardiaceae</taxon>
        <taxon>Nocardia</taxon>
    </lineage>
</organism>
<dbReference type="InterPro" id="IPR006076">
    <property type="entry name" value="FAD-dep_OxRdtase"/>
</dbReference>
<dbReference type="EMBL" id="UGRY01000004">
    <property type="protein sequence ID" value="SUD47958.1"/>
    <property type="molecule type" value="Genomic_DNA"/>
</dbReference>
<evidence type="ECO:0000313" key="4">
    <source>
        <dbReference type="Proteomes" id="UP000255467"/>
    </source>
</evidence>
<dbReference type="Gene3D" id="3.30.9.10">
    <property type="entry name" value="D-Amino Acid Oxidase, subunit A, domain 2"/>
    <property type="match status" value="1"/>
</dbReference>
<dbReference type="InterPro" id="IPR036188">
    <property type="entry name" value="FAD/NAD-bd_sf"/>
</dbReference>
<dbReference type="Gene3D" id="3.50.50.60">
    <property type="entry name" value="FAD/NAD(P)-binding domain"/>
    <property type="match status" value="1"/>
</dbReference>
<accession>A0A379JHH0</accession>
<proteinExistence type="predicted"/>
<reference evidence="3 4" key="1">
    <citation type="submission" date="2018-06" db="EMBL/GenBank/DDBJ databases">
        <authorList>
            <consortium name="Pathogen Informatics"/>
            <person name="Doyle S."/>
        </authorList>
    </citation>
    <scope>NUCLEOTIDE SEQUENCE [LARGE SCALE GENOMIC DNA]</scope>
    <source>
        <strain evidence="3 4">NCTC1934</strain>
    </source>
</reference>